<accession>A0A1I2EB41</accession>
<keyword evidence="1" id="KW-0812">Transmembrane</keyword>
<sequence>MDIVIELLRLALFLYILVLFSRVVLDLVRMLARDWRPTGVVLVLAEGVYMLTDPPLRALRKVIPPLSLGPVRLDLAFMVLLLACYLLSGLLSTLA</sequence>
<protein>
    <submittedName>
        <fullName evidence="2">YggT family protein</fullName>
    </submittedName>
</protein>
<dbReference type="RefSeq" id="WP_093375496.1">
    <property type="nucleotide sequence ID" value="NZ_BNAN01000001.1"/>
</dbReference>
<keyword evidence="1" id="KW-1133">Transmembrane helix</keyword>
<feature type="transmembrane region" description="Helical" evidence="1">
    <location>
        <begin position="7"/>
        <end position="25"/>
    </location>
</feature>
<keyword evidence="3" id="KW-1185">Reference proteome</keyword>
<dbReference type="GO" id="GO:0016020">
    <property type="term" value="C:membrane"/>
    <property type="evidence" value="ECO:0007669"/>
    <property type="project" value="InterPro"/>
</dbReference>
<dbReference type="OrthoDB" id="3216131at2"/>
<evidence type="ECO:0000313" key="3">
    <source>
        <dbReference type="Proteomes" id="UP000198520"/>
    </source>
</evidence>
<dbReference type="STRING" id="285351.SAMN04488035_0968"/>
<feature type="transmembrane region" description="Helical" evidence="1">
    <location>
        <begin position="75"/>
        <end position="94"/>
    </location>
</feature>
<dbReference type="AlphaFoldDB" id="A0A1I2EB41"/>
<organism evidence="2 3">
    <name type="scientific">Flavimobilis marinus</name>
    <dbReference type="NCBI Taxonomy" id="285351"/>
    <lineage>
        <taxon>Bacteria</taxon>
        <taxon>Bacillati</taxon>
        <taxon>Actinomycetota</taxon>
        <taxon>Actinomycetes</taxon>
        <taxon>Micrococcales</taxon>
        <taxon>Jonesiaceae</taxon>
        <taxon>Flavimobilis</taxon>
    </lineage>
</organism>
<evidence type="ECO:0000313" key="2">
    <source>
        <dbReference type="EMBL" id="SFE89708.1"/>
    </source>
</evidence>
<keyword evidence="1" id="KW-0472">Membrane</keyword>
<reference evidence="3" key="1">
    <citation type="submission" date="2016-10" db="EMBL/GenBank/DDBJ databases">
        <authorList>
            <person name="Varghese N."/>
            <person name="Submissions S."/>
        </authorList>
    </citation>
    <scope>NUCLEOTIDE SEQUENCE [LARGE SCALE GENOMIC DNA]</scope>
    <source>
        <strain evidence="3">DSM 19083</strain>
    </source>
</reference>
<dbReference type="EMBL" id="FONZ01000001">
    <property type="protein sequence ID" value="SFE89708.1"/>
    <property type="molecule type" value="Genomic_DNA"/>
</dbReference>
<dbReference type="InterPro" id="IPR003425">
    <property type="entry name" value="CCB3/YggT"/>
</dbReference>
<name>A0A1I2EB41_9MICO</name>
<evidence type="ECO:0000256" key="1">
    <source>
        <dbReference type="SAM" id="Phobius"/>
    </source>
</evidence>
<dbReference type="Proteomes" id="UP000198520">
    <property type="component" value="Unassembled WGS sequence"/>
</dbReference>
<proteinExistence type="predicted"/>
<gene>
    <name evidence="2" type="ORF">SAMN04488035_0968</name>
</gene>
<dbReference type="Pfam" id="PF02325">
    <property type="entry name" value="CCB3_YggT"/>
    <property type="match status" value="1"/>
</dbReference>